<dbReference type="OrthoDB" id="1524985at2"/>
<feature type="transmembrane region" description="Helical" evidence="1">
    <location>
        <begin position="12"/>
        <end position="28"/>
    </location>
</feature>
<gene>
    <name evidence="2" type="ORF">C7T94_00495</name>
</gene>
<keyword evidence="1" id="KW-0472">Membrane</keyword>
<keyword evidence="3" id="KW-1185">Reference proteome</keyword>
<organism evidence="2 3">
    <name type="scientific">Pedobacter yulinensis</name>
    <dbReference type="NCBI Taxonomy" id="2126353"/>
    <lineage>
        <taxon>Bacteria</taxon>
        <taxon>Pseudomonadati</taxon>
        <taxon>Bacteroidota</taxon>
        <taxon>Sphingobacteriia</taxon>
        <taxon>Sphingobacteriales</taxon>
        <taxon>Sphingobacteriaceae</taxon>
        <taxon>Pedobacter</taxon>
    </lineage>
</organism>
<reference evidence="2 3" key="1">
    <citation type="submission" date="2018-03" db="EMBL/GenBank/DDBJ databases">
        <authorList>
            <person name="Keele B.F."/>
        </authorList>
    </citation>
    <scope>NUCLEOTIDE SEQUENCE [LARGE SCALE GENOMIC DNA]</scope>
    <source>
        <strain evidence="2 3">YL28-9</strain>
    </source>
</reference>
<evidence type="ECO:0000313" key="3">
    <source>
        <dbReference type="Proteomes" id="UP000240912"/>
    </source>
</evidence>
<feature type="transmembrane region" description="Helical" evidence="1">
    <location>
        <begin position="104"/>
        <end position="124"/>
    </location>
</feature>
<evidence type="ECO:0000256" key="1">
    <source>
        <dbReference type="SAM" id="Phobius"/>
    </source>
</evidence>
<comment type="caution">
    <text evidence="2">The sequence shown here is derived from an EMBL/GenBank/DDBJ whole genome shotgun (WGS) entry which is preliminary data.</text>
</comment>
<dbReference type="EMBL" id="PYLS01000001">
    <property type="protein sequence ID" value="PST84648.1"/>
    <property type="molecule type" value="Genomic_DNA"/>
</dbReference>
<accession>A0A2T3HQC6</accession>
<keyword evidence="1" id="KW-1133">Transmembrane helix</keyword>
<evidence type="ECO:0000313" key="2">
    <source>
        <dbReference type="EMBL" id="PST84648.1"/>
    </source>
</evidence>
<name>A0A2T3HQC6_9SPHI</name>
<dbReference type="PANTHER" id="PTHR28008">
    <property type="entry name" value="DOMAIN PROTEIN, PUTATIVE (AFU_ORTHOLOGUE AFUA_3G10980)-RELATED"/>
    <property type="match status" value="1"/>
</dbReference>
<sequence>MSFGKALEYQKWSILWTIVILVLCNWHFENDGSGGFFFEGFDKLVHLGFFFILTVLVLYGKIVENRNLALRIYTLFKITFLTSAIGAIVEVLQWKIFTYRSADWWDLVCDCLGIGMGMFSYLLLHRAHLRQQTRPDTHHHN</sequence>
<dbReference type="NCBIfam" id="NF037970">
    <property type="entry name" value="vanZ_1"/>
    <property type="match status" value="1"/>
</dbReference>
<proteinExistence type="predicted"/>
<dbReference type="Proteomes" id="UP000240912">
    <property type="component" value="Unassembled WGS sequence"/>
</dbReference>
<protein>
    <submittedName>
        <fullName evidence="2">Glycine cleavage system protein H</fullName>
    </submittedName>
</protein>
<dbReference type="PANTHER" id="PTHR28008:SF1">
    <property type="entry name" value="DOMAIN PROTEIN, PUTATIVE (AFU_ORTHOLOGUE AFUA_3G10980)-RELATED"/>
    <property type="match status" value="1"/>
</dbReference>
<feature type="transmembrane region" description="Helical" evidence="1">
    <location>
        <begin position="40"/>
        <end position="60"/>
    </location>
</feature>
<dbReference type="RefSeq" id="WP_107212625.1">
    <property type="nucleotide sequence ID" value="NZ_KZ686268.1"/>
</dbReference>
<feature type="transmembrane region" description="Helical" evidence="1">
    <location>
        <begin position="72"/>
        <end position="92"/>
    </location>
</feature>
<keyword evidence="1" id="KW-0812">Transmembrane</keyword>
<dbReference type="AlphaFoldDB" id="A0A2T3HQC6"/>